<dbReference type="GO" id="GO:0005737">
    <property type="term" value="C:cytoplasm"/>
    <property type="evidence" value="ECO:0007669"/>
    <property type="project" value="UniProtKB-SubCell"/>
</dbReference>
<evidence type="ECO:0000256" key="8">
    <source>
        <dbReference type="SAM" id="Coils"/>
    </source>
</evidence>
<keyword evidence="8" id="KW-0175">Coiled coil</keyword>
<evidence type="ECO:0000256" key="1">
    <source>
        <dbReference type="ARBA" id="ARBA00004496"/>
    </source>
</evidence>
<dbReference type="InterPro" id="IPR001841">
    <property type="entry name" value="Znf_RING"/>
</dbReference>
<evidence type="ECO:0008006" key="14">
    <source>
        <dbReference type="Google" id="ProtNLM"/>
    </source>
</evidence>
<evidence type="ECO:0000313" key="12">
    <source>
        <dbReference type="EMBL" id="KAL2101593.1"/>
    </source>
</evidence>
<evidence type="ECO:0000256" key="7">
    <source>
        <dbReference type="PROSITE-ProRule" id="PRU00024"/>
    </source>
</evidence>
<dbReference type="CDD" id="cd12893">
    <property type="entry name" value="SPRY_PRY_TRIM35"/>
    <property type="match status" value="1"/>
</dbReference>
<organism evidence="12 13">
    <name type="scientific">Coilia grayii</name>
    <name type="common">Gray's grenadier anchovy</name>
    <dbReference type="NCBI Taxonomy" id="363190"/>
    <lineage>
        <taxon>Eukaryota</taxon>
        <taxon>Metazoa</taxon>
        <taxon>Chordata</taxon>
        <taxon>Craniata</taxon>
        <taxon>Vertebrata</taxon>
        <taxon>Euteleostomi</taxon>
        <taxon>Actinopterygii</taxon>
        <taxon>Neopterygii</taxon>
        <taxon>Teleostei</taxon>
        <taxon>Clupei</taxon>
        <taxon>Clupeiformes</taxon>
        <taxon>Clupeoidei</taxon>
        <taxon>Engraulidae</taxon>
        <taxon>Coilinae</taxon>
        <taxon>Coilia</taxon>
    </lineage>
</organism>
<dbReference type="InterPro" id="IPR043136">
    <property type="entry name" value="B30.2/SPRY_sf"/>
</dbReference>
<dbReference type="AlphaFoldDB" id="A0ABD1KR04"/>
<dbReference type="PROSITE" id="PS50089">
    <property type="entry name" value="ZF_RING_2"/>
    <property type="match status" value="1"/>
</dbReference>
<evidence type="ECO:0000256" key="3">
    <source>
        <dbReference type="ARBA" id="ARBA00022490"/>
    </source>
</evidence>
<feature type="domain" description="B box-type" evidence="10">
    <location>
        <begin position="82"/>
        <end position="123"/>
    </location>
</feature>
<comment type="caution">
    <text evidence="12">The sequence shown here is derived from an EMBL/GenBank/DDBJ whole genome shotgun (WGS) entry which is preliminary data.</text>
</comment>
<evidence type="ECO:0000259" key="11">
    <source>
        <dbReference type="PROSITE" id="PS50188"/>
    </source>
</evidence>
<dbReference type="Proteomes" id="UP001591681">
    <property type="component" value="Unassembled WGS sequence"/>
</dbReference>
<dbReference type="InterPro" id="IPR013083">
    <property type="entry name" value="Znf_RING/FYVE/PHD"/>
</dbReference>
<dbReference type="InterPro" id="IPR017907">
    <property type="entry name" value="Znf_RING_CS"/>
</dbReference>
<dbReference type="InterPro" id="IPR018957">
    <property type="entry name" value="Znf_C3HC4_RING-type"/>
</dbReference>
<dbReference type="Pfam" id="PF00643">
    <property type="entry name" value="zf-B_box"/>
    <property type="match status" value="1"/>
</dbReference>
<dbReference type="InterPro" id="IPR006574">
    <property type="entry name" value="PRY"/>
</dbReference>
<dbReference type="PANTHER" id="PTHR24103">
    <property type="entry name" value="E3 UBIQUITIN-PROTEIN LIGASE TRIM"/>
    <property type="match status" value="1"/>
</dbReference>
<dbReference type="PROSITE" id="PS50188">
    <property type="entry name" value="B302_SPRY"/>
    <property type="match status" value="1"/>
</dbReference>
<evidence type="ECO:0000313" key="13">
    <source>
        <dbReference type="Proteomes" id="UP001591681"/>
    </source>
</evidence>
<dbReference type="InterPro" id="IPR003879">
    <property type="entry name" value="Butyrophylin_SPRY"/>
</dbReference>
<evidence type="ECO:0000256" key="4">
    <source>
        <dbReference type="ARBA" id="ARBA00022723"/>
    </source>
</evidence>
<keyword evidence="6" id="KW-0862">Zinc</keyword>
<keyword evidence="3" id="KW-0963">Cytoplasm</keyword>
<name>A0ABD1KR04_9TELE</name>
<dbReference type="SUPFAM" id="SSF57845">
    <property type="entry name" value="B-box zinc-binding domain"/>
    <property type="match status" value="1"/>
</dbReference>
<dbReference type="Gene3D" id="3.30.40.10">
    <property type="entry name" value="Zinc/RING finger domain, C3HC4 (zinc finger)"/>
    <property type="match status" value="1"/>
</dbReference>
<dbReference type="SMART" id="SM00589">
    <property type="entry name" value="PRY"/>
    <property type="match status" value="1"/>
</dbReference>
<dbReference type="InterPro" id="IPR000315">
    <property type="entry name" value="Znf_B-box"/>
</dbReference>
<keyword evidence="4" id="KW-0479">Metal-binding</keyword>
<evidence type="ECO:0000256" key="5">
    <source>
        <dbReference type="ARBA" id="ARBA00022771"/>
    </source>
</evidence>
<dbReference type="SUPFAM" id="SSF49899">
    <property type="entry name" value="Concanavalin A-like lectins/glucanases"/>
    <property type="match status" value="1"/>
</dbReference>
<dbReference type="Pfam" id="PF00622">
    <property type="entry name" value="SPRY"/>
    <property type="match status" value="1"/>
</dbReference>
<dbReference type="PROSITE" id="PS00518">
    <property type="entry name" value="ZF_RING_1"/>
    <property type="match status" value="1"/>
</dbReference>
<proteinExistence type="inferred from homology"/>
<dbReference type="GO" id="GO:0008270">
    <property type="term" value="F:zinc ion binding"/>
    <property type="evidence" value="ECO:0007669"/>
    <property type="project" value="UniProtKB-KW"/>
</dbReference>
<dbReference type="EMBL" id="JBHFQA010000003">
    <property type="protein sequence ID" value="KAL2101593.1"/>
    <property type="molecule type" value="Genomic_DNA"/>
</dbReference>
<sequence>MASRYSKLEDDLSCPICAQILQLPVVLFCRHRFCKSCLEGFWNGNEDFNCPLCYLPSSRDQLVINSMLQKTCDAYILERKKNDPLACQEHGRPLTLFCVQELLPACEVCQSAPCHKGHRLYPLGEAAYDCKEELKTALKPLKEKLNLYKQAKQTADQVADHIKAQAENTERQIKEEFELLYKFLREEEAERIQLLKEEEKLKTQNINDRITDITNELASLANTIRTAEQEMRSQDIPFLKGYKDTIKRTWRKPLDPEVLSGSLIDVAKHLGSLKFKVWEKMKNIVKFTPVTLDPNTVANCFLLSKDLTTVQCLTQTFKLPNNPERFDVSAEMLGSEGYSLGRHAWDVDVKNNTYWVLGVASESINRKGKHVLTPAEGFWTIRFRNGEYKACSAPWSPLTMSQDPLVIRVVLDMDRSKVTFYDPRERTPLYTFTDIVSPRVLPYFCTACKEHPLRIMPARLSLTMDR</sequence>
<dbReference type="PRINTS" id="PR01407">
    <property type="entry name" value="BUTYPHLNCDUF"/>
</dbReference>
<dbReference type="InterPro" id="IPR003877">
    <property type="entry name" value="SPRY_dom"/>
</dbReference>
<dbReference type="SUPFAM" id="SSF57850">
    <property type="entry name" value="RING/U-box"/>
    <property type="match status" value="1"/>
</dbReference>
<dbReference type="InterPro" id="IPR001870">
    <property type="entry name" value="B30.2/SPRY"/>
</dbReference>
<accession>A0ABD1KR04</accession>
<dbReference type="Pfam" id="PF00097">
    <property type="entry name" value="zf-C3HC4"/>
    <property type="match status" value="1"/>
</dbReference>
<comment type="similarity">
    <text evidence="2">Belongs to the TRIM/RBCC family.</text>
</comment>
<dbReference type="InterPro" id="IPR013320">
    <property type="entry name" value="ConA-like_dom_sf"/>
</dbReference>
<feature type="coiled-coil region" evidence="8">
    <location>
        <begin position="131"/>
        <end position="230"/>
    </location>
</feature>
<feature type="domain" description="RING-type" evidence="9">
    <location>
        <begin position="14"/>
        <end position="53"/>
    </location>
</feature>
<gene>
    <name evidence="12" type="ORF">ACEWY4_003354</name>
</gene>
<feature type="domain" description="B30.2/SPRY" evidence="11">
    <location>
        <begin position="270"/>
        <end position="462"/>
    </location>
</feature>
<evidence type="ECO:0000259" key="10">
    <source>
        <dbReference type="PROSITE" id="PS50119"/>
    </source>
</evidence>
<dbReference type="Pfam" id="PF13765">
    <property type="entry name" value="PRY"/>
    <property type="match status" value="1"/>
</dbReference>
<dbReference type="SMART" id="SM00184">
    <property type="entry name" value="RING"/>
    <property type="match status" value="1"/>
</dbReference>
<dbReference type="PROSITE" id="PS50119">
    <property type="entry name" value="ZF_BBOX"/>
    <property type="match status" value="1"/>
</dbReference>
<evidence type="ECO:0000259" key="9">
    <source>
        <dbReference type="PROSITE" id="PS50089"/>
    </source>
</evidence>
<evidence type="ECO:0000256" key="6">
    <source>
        <dbReference type="ARBA" id="ARBA00022833"/>
    </source>
</evidence>
<keyword evidence="13" id="KW-1185">Reference proteome</keyword>
<keyword evidence="5 7" id="KW-0863">Zinc-finger</keyword>
<dbReference type="SMART" id="SM00449">
    <property type="entry name" value="SPRY"/>
    <property type="match status" value="1"/>
</dbReference>
<reference evidence="12 13" key="1">
    <citation type="submission" date="2024-09" db="EMBL/GenBank/DDBJ databases">
        <title>A chromosome-level genome assembly of Gray's grenadier anchovy, Coilia grayii.</title>
        <authorList>
            <person name="Fu Z."/>
        </authorList>
    </citation>
    <scope>NUCLEOTIDE SEQUENCE [LARGE SCALE GENOMIC DNA]</scope>
    <source>
        <strain evidence="12">G4</strain>
        <tissue evidence="12">Muscle</tissue>
    </source>
</reference>
<dbReference type="Gene3D" id="2.60.120.920">
    <property type="match status" value="1"/>
</dbReference>
<comment type="subcellular location">
    <subcellularLocation>
        <location evidence="1">Cytoplasm</location>
    </subcellularLocation>
</comment>
<dbReference type="InterPro" id="IPR050143">
    <property type="entry name" value="TRIM/RBCC"/>
</dbReference>
<dbReference type="SMART" id="SM00336">
    <property type="entry name" value="BBOX"/>
    <property type="match status" value="1"/>
</dbReference>
<dbReference type="Gene3D" id="3.30.160.60">
    <property type="entry name" value="Classic Zinc Finger"/>
    <property type="match status" value="1"/>
</dbReference>
<evidence type="ECO:0000256" key="2">
    <source>
        <dbReference type="ARBA" id="ARBA00008518"/>
    </source>
</evidence>
<protein>
    <recommendedName>
        <fullName evidence="14">Zinc-binding protein A33-like</fullName>
    </recommendedName>
</protein>